<evidence type="ECO:0000256" key="2">
    <source>
        <dbReference type="ARBA" id="ARBA00023002"/>
    </source>
</evidence>
<reference evidence="4 5" key="1">
    <citation type="submission" date="2016-04" db="EMBL/GenBank/DDBJ databases">
        <title>Draft genome of Fonsecaea erecta CBS 125763.</title>
        <authorList>
            <person name="Weiss V.A."/>
            <person name="Vicente V.A."/>
            <person name="Raittz R.T."/>
            <person name="Moreno L.F."/>
            <person name="De Souza E.M."/>
            <person name="Pedrosa F.O."/>
            <person name="Steffens M.B."/>
            <person name="Faoro H."/>
            <person name="Tadra-Sfeir M.Z."/>
            <person name="Najafzadeh M.J."/>
            <person name="Felipe M.S."/>
            <person name="Teixeira M."/>
            <person name="Sun J."/>
            <person name="Xi L."/>
            <person name="Gomes R."/>
            <person name="De Azevedo C.M."/>
            <person name="Salgado C.G."/>
            <person name="Da Silva M.B."/>
            <person name="Nascimento M.F."/>
            <person name="Queiroz-Telles F."/>
            <person name="Attili D.S."/>
            <person name="Gorbushina A."/>
        </authorList>
    </citation>
    <scope>NUCLEOTIDE SEQUENCE [LARGE SCALE GENOMIC DNA]</scope>
    <source>
        <strain evidence="4 5">CBS 125763</strain>
    </source>
</reference>
<keyword evidence="5" id="KW-1185">Reference proteome</keyword>
<dbReference type="Pfam" id="PF00106">
    <property type="entry name" value="adh_short"/>
    <property type="match status" value="1"/>
</dbReference>
<keyword evidence="2" id="KW-0560">Oxidoreductase</keyword>
<accession>A0A178ZY07</accession>
<dbReference type="PRINTS" id="PR00081">
    <property type="entry name" value="GDHRDH"/>
</dbReference>
<gene>
    <name evidence="4" type="ORF">AYL99_00233</name>
</gene>
<dbReference type="Gene3D" id="3.40.50.720">
    <property type="entry name" value="NAD(P)-binding Rossmann-like Domain"/>
    <property type="match status" value="1"/>
</dbReference>
<sequence length="301" mass="32423">MAAYPPVAPANGANFTQVIRNDTYPFIDSRTNPNHIGRAVFVTGGNRGIGKAIAISFAQAGASFIGLGCPDGFGDPPVSIEIENAAKQCGRTPPTVLLLHLDVTDSASVAAAAAQVQKASPRLDVLVNNAGFMTPALPIVDAETDSWWKTLEVNLRGTFLMCKHFTPLLNSTQAGLQTIVNINSVAAHNLRPQASAYGTSKFAVLKFTEFLLVEQRTQGLLAFSVHPGGVMTQLAEAMPRETHAGFTDSPSLAGDTIAFLTGERREWLAGRYLSCTWDMEELLERQKEIEEGDKLKVRLVL</sequence>
<dbReference type="PANTHER" id="PTHR42760:SF37">
    <property type="entry name" value="CLAVALDEHYDE DEHYDROGENASE"/>
    <property type="match status" value="1"/>
</dbReference>
<evidence type="ECO:0000313" key="5">
    <source>
        <dbReference type="Proteomes" id="UP000078343"/>
    </source>
</evidence>
<dbReference type="InterPro" id="IPR036291">
    <property type="entry name" value="NAD(P)-bd_dom_sf"/>
</dbReference>
<dbReference type="STRING" id="1367422.A0A178ZY07"/>
<dbReference type="RefSeq" id="XP_018697628.1">
    <property type="nucleotide sequence ID" value="XM_018831749.1"/>
</dbReference>
<proteinExistence type="inferred from homology"/>
<dbReference type="PRINTS" id="PR00080">
    <property type="entry name" value="SDRFAMILY"/>
</dbReference>
<comment type="similarity">
    <text evidence="1 3">Belongs to the short-chain dehydrogenases/reductases (SDR) family.</text>
</comment>
<dbReference type="SUPFAM" id="SSF51735">
    <property type="entry name" value="NAD(P)-binding Rossmann-fold domains"/>
    <property type="match status" value="1"/>
</dbReference>
<comment type="caution">
    <text evidence="4">The sequence shown here is derived from an EMBL/GenBank/DDBJ whole genome shotgun (WGS) entry which is preliminary data.</text>
</comment>
<dbReference type="CDD" id="cd05233">
    <property type="entry name" value="SDR_c"/>
    <property type="match status" value="1"/>
</dbReference>
<dbReference type="OrthoDB" id="1933717at2759"/>
<name>A0A178ZY07_9EURO</name>
<evidence type="ECO:0000313" key="4">
    <source>
        <dbReference type="EMBL" id="OAP64261.1"/>
    </source>
</evidence>
<organism evidence="4 5">
    <name type="scientific">Fonsecaea erecta</name>
    <dbReference type="NCBI Taxonomy" id="1367422"/>
    <lineage>
        <taxon>Eukaryota</taxon>
        <taxon>Fungi</taxon>
        <taxon>Dikarya</taxon>
        <taxon>Ascomycota</taxon>
        <taxon>Pezizomycotina</taxon>
        <taxon>Eurotiomycetes</taxon>
        <taxon>Chaetothyriomycetidae</taxon>
        <taxon>Chaetothyriales</taxon>
        <taxon>Herpotrichiellaceae</taxon>
        <taxon>Fonsecaea</taxon>
    </lineage>
</organism>
<protein>
    <submittedName>
        <fullName evidence="4">Uncharacterized protein</fullName>
    </submittedName>
</protein>
<dbReference type="EMBL" id="LVYI01000001">
    <property type="protein sequence ID" value="OAP64261.1"/>
    <property type="molecule type" value="Genomic_DNA"/>
</dbReference>
<evidence type="ECO:0000256" key="3">
    <source>
        <dbReference type="RuleBase" id="RU000363"/>
    </source>
</evidence>
<dbReference type="InterPro" id="IPR002347">
    <property type="entry name" value="SDR_fam"/>
</dbReference>
<dbReference type="Proteomes" id="UP000078343">
    <property type="component" value="Unassembled WGS sequence"/>
</dbReference>
<dbReference type="GeneID" id="30004403"/>
<evidence type="ECO:0000256" key="1">
    <source>
        <dbReference type="ARBA" id="ARBA00006484"/>
    </source>
</evidence>
<dbReference type="PANTHER" id="PTHR42760">
    <property type="entry name" value="SHORT-CHAIN DEHYDROGENASES/REDUCTASES FAMILY MEMBER"/>
    <property type="match status" value="1"/>
</dbReference>
<dbReference type="AlphaFoldDB" id="A0A178ZY07"/>
<dbReference type="GO" id="GO:0016616">
    <property type="term" value="F:oxidoreductase activity, acting on the CH-OH group of donors, NAD or NADP as acceptor"/>
    <property type="evidence" value="ECO:0007669"/>
    <property type="project" value="TreeGrafter"/>
</dbReference>